<dbReference type="GO" id="GO:0043409">
    <property type="term" value="P:negative regulation of MAPK cascade"/>
    <property type="evidence" value="ECO:0007669"/>
    <property type="project" value="TreeGrafter"/>
</dbReference>
<protein>
    <recommendedName>
        <fullName evidence="2">protein-tyrosine-phosphatase</fullName>
        <ecNumber evidence="2">3.1.3.48</ecNumber>
    </recommendedName>
</protein>
<dbReference type="CDD" id="cd14498">
    <property type="entry name" value="DSP"/>
    <property type="match status" value="1"/>
</dbReference>
<dbReference type="InParanoid" id="D3B3B1"/>
<evidence type="ECO:0000259" key="7">
    <source>
        <dbReference type="PROSITE" id="PS50056"/>
    </source>
</evidence>
<dbReference type="InterPro" id="IPR029021">
    <property type="entry name" value="Prot-tyrosine_phosphatase-like"/>
</dbReference>
<evidence type="ECO:0000259" key="6">
    <source>
        <dbReference type="PROSITE" id="PS50054"/>
    </source>
</evidence>
<evidence type="ECO:0000256" key="4">
    <source>
        <dbReference type="ARBA" id="ARBA00022912"/>
    </source>
</evidence>
<name>D3B3B1_HETP5</name>
<dbReference type="PROSITE" id="PS50054">
    <property type="entry name" value="TYR_PHOSPHATASE_DUAL"/>
    <property type="match status" value="1"/>
</dbReference>
<dbReference type="Gene3D" id="3.90.190.10">
    <property type="entry name" value="Protein tyrosine phosphatase superfamily"/>
    <property type="match status" value="1"/>
</dbReference>
<dbReference type="Proteomes" id="UP000001396">
    <property type="component" value="Unassembled WGS sequence"/>
</dbReference>
<keyword evidence="3" id="KW-0378">Hydrolase</keyword>
<dbReference type="PROSITE" id="PS50056">
    <property type="entry name" value="TYR_PHOSPHATASE_2"/>
    <property type="match status" value="1"/>
</dbReference>
<accession>D3B3B1</accession>
<dbReference type="InterPro" id="IPR000340">
    <property type="entry name" value="Dual-sp_phosphatase_cat-dom"/>
</dbReference>
<dbReference type="GeneID" id="31358400"/>
<dbReference type="Pfam" id="PF00782">
    <property type="entry name" value="DSPc"/>
    <property type="match status" value="1"/>
</dbReference>
<keyword evidence="9" id="KW-1185">Reference proteome</keyword>
<dbReference type="InterPro" id="IPR016130">
    <property type="entry name" value="Tyr_Pase_AS"/>
</dbReference>
<dbReference type="SUPFAM" id="SSF52799">
    <property type="entry name" value="(Phosphotyrosine protein) phosphatases II"/>
    <property type="match status" value="1"/>
</dbReference>
<dbReference type="RefSeq" id="XP_020435926.1">
    <property type="nucleotide sequence ID" value="XM_020573854.1"/>
</dbReference>
<proteinExistence type="inferred from homology"/>
<evidence type="ECO:0000256" key="2">
    <source>
        <dbReference type="ARBA" id="ARBA00013064"/>
    </source>
</evidence>
<dbReference type="SMART" id="SM00195">
    <property type="entry name" value="DSPc"/>
    <property type="match status" value="1"/>
</dbReference>
<evidence type="ECO:0000256" key="3">
    <source>
        <dbReference type="ARBA" id="ARBA00022801"/>
    </source>
</evidence>
<sequence>MQSNKTLLSNGKEDIYSRSKDIGKTLNELLEEAEIPASDLKDHRYHEATTIFPHLYLGGVGACTAQNLQKLGVTLVINVAEECSIKKYDPNEGITELKLIIHDRVDEPQFQSFHKLFHEIDLVEKKNTKCIVHCMRGRSRSATVVIAYVMYKLKLDLNNAFQYVKTKRTIIGPHGDLKKQLLQFERYFLKTESNTLWHYLLTPVESSNQNQQPNKPINKENN</sequence>
<gene>
    <name evidence="8" type="ORF">PPL_02877</name>
</gene>
<organism evidence="8 9">
    <name type="scientific">Heterostelium pallidum (strain ATCC 26659 / Pp 5 / PN500)</name>
    <name type="common">Cellular slime mold</name>
    <name type="synonym">Polysphondylium pallidum</name>
    <dbReference type="NCBI Taxonomy" id="670386"/>
    <lineage>
        <taxon>Eukaryota</taxon>
        <taxon>Amoebozoa</taxon>
        <taxon>Evosea</taxon>
        <taxon>Eumycetozoa</taxon>
        <taxon>Dictyostelia</taxon>
        <taxon>Acytosteliales</taxon>
        <taxon>Acytosteliaceae</taxon>
        <taxon>Heterostelium</taxon>
    </lineage>
</organism>
<dbReference type="EMBL" id="ADBJ01000010">
    <property type="protein sequence ID" value="EFA83809.1"/>
    <property type="molecule type" value="Genomic_DNA"/>
</dbReference>
<dbReference type="InterPro" id="IPR000387">
    <property type="entry name" value="Tyr_Pase_dom"/>
</dbReference>
<evidence type="ECO:0000256" key="5">
    <source>
        <dbReference type="ARBA" id="ARBA00047761"/>
    </source>
</evidence>
<reference evidence="8 9" key="1">
    <citation type="journal article" date="2011" name="Genome Res.">
        <title>Phylogeny-wide analysis of social amoeba genomes highlights ancient origins for complex intercellular communication.</title>
        <authorList>
            <person name="Heidel A.J."/>
            <person name="Lawal H.M."/>
            <person name="Felder M."/>
            <person name="Schilde C."/>
            <person name="Helps N.R."/>
            <person name="Tunggal B."/>
            <person name="Rivero F."/>
            <person name="John U."/>
            <person name="Schleicher M."/>
            <person name="Eichinger L."/>
            <person name="Platzer M."/>
            <person name="Noegel A.A."/>
            <person name="Schaap P."/>
            <person name="Gloeckner G."/>
        </authorList>
    </citation>
    <scope>NUCLEOTIDE SEQUENCE [LARGE SCALE GENOMIC DNA]</scope>
    <source>
        <strain evidence="9">ATCC 26659 / Pp 5 / PN500</strain>
    </source>
</reference>
<evidence type="ECO:0000256" key="1">
    <source>
        <dbReference type="ARBA" id="ARBA00008601"/>
    </source>
</evidence>
<comment type="catalytic activity">
    <reaction evidence="5">
        <text>O-phospho-L-seryl-[protein] + H2O = L-seryl-[protein] + phosphate</text>
        <dbReference type="Rhea" id="RHEA:20629"/>
        <dbReference type="Rhea" id="RHEA-COMP:9863"/>
        <dbReference type="Rhea" id="RHEA-COMP:11604"/>
        <dbReference type="ChEBI" id="CHEBI:15377"/>
        <dbReference type="ChEBI" id="CHEBI:29999"/>
        <dbReference type="ChEBI" id="CHEBI:43474"/>
        <dbReference type="ChEBI" id="CHEBI:83421"/>
        <dbReference type="EC" id="3.1.3.16"/>
    </reaction>
</comment>
<keyword evidence="4" id="KW-0904">Protein phosphatase</keyword>
<dbReference type="AlphaFoldDB" id="D3B3B1"/>
<feature type="domain" description="Tyrosine specific protein phosphatases" evidence="7">
    <location>
        <begin position="111"/>
        <end position="168"/>
    </location>
</feature>
<dbReference type="PROSITE" id="PS00383">
    <property type="entry name" value="TYR_PHOSPHATASE_1"/>
    <property type="match status" value="1"/>
</dbReference>
<dbReference type="GO" id="GO:0004722">
    <property type="term" value="F:protein serine/threonine phosphatase activity"/>
    <property type="evidence" value="ECO:0007669"/>
    <property type="project" value="UniProtKB-EC"/>
</dbReference>
<feature type="domain" description="Tyrosine-protein phosphatase" evidence="6">
    <location>
        <begin position="47"/>
        <end position="190"/>
    </location>
</feature>
<comment type="similarity">
    <text evidence="1">Belongs to the protein-tyrosine phosphatase family. Non-receptor class dual specificity subfamily.</text>
</comment>
<dbReference type="OMA" id="CMRGRSR"/>
<dbReference type="PANTHER" id="PTHR10159">
    <property type="entry name" value="DUAL SPECIFICITY PROTEIN PHOSPHATASE"/>
    <property type="match status" value="1"/>
</dbReference>
<evidence type="ECO:0000313" key="8">
    <source>
        <dbReference type="EMBL" id="EFA83809.1"/>
    </source>
</evidence>
<dbReference type="GO" id="GO:0005737">
    <property type="term" value="C:cytoplasm"/>
    <property type="evidence" value="ECO:0007669"/>
    <property type="project" value="TreeGrafter"/>
</dbReference>
<dbReference type="InterPro" id="IPR020422">
    <property type="entry name" value="TYR_PHOSPHATASE_DUAL_dom"/>
</dbReference>
<dbReference type="STRING" id="670386.D3B3B1"/>
<evidence type="ECO:0000313" key="9">
    <source>
        <dbReference type="Proteomes" id="UP000001396"/>
    </source>
</evidence>
<dbReference type="EC" id="3.1.3.48" evidence="2"/>
<dbReference type="GO" id="GO:0004725">
    <property type="term" value="F:protein tyrosine phosphatase activity"/>
    <property type="evidence" value="ECO:0007669"/>
    <property type="project" value="UniProtKB-EC"/>
</dbReference>
<dbReference type="PANTHER" id="PTHR10159:SF519">
    <property type="entry name" value="DUAL SPECIFICITY PROTEIN PHOSPHATASE MPK3"/>
    <property type="match status" value="1"/>
</dbReference>
<comment type="caution">
    <text evidence="8">The sequence shown here is derived from an EMBL/GenBank/DDBJ whole genome shotgun (WGS) entry which is preliminary data.</text>
</comment>